<evidence type="ECO:0000313" key="6">
    <source>
        <dbReference type="Proteomes" id="UP000621447"/>
    </source>
</evidence>
<dbReference type="Pfam" id="PF00027">
    <property type="entry name" value="cNMP_binding"/>
    <property type="match status" value="1"/>
</dbReference>
<evidence type="ECO:0000313" key="5">
    <source>
        <dbReference type="EMBL" id="NTS65200.1"/>
    </source>
</evidence>
<evidence type="ECO:0000259" key="4">
    <source>
        <dbReference type="PROSITE" id="PS51063"/>
    </source>
</evidence>
<dbReference type="InterPro" id="IPR014710">
    <property type="entry name" value="RmlC-like_jellyroll"/>
</dbReference>
<keyword evidence="3" id="KW-0804">Transcription</keyword>
<keyword evidence="2" id="KW-0238">DNA-binding</keyword>
<evidence type="ECO:0000256" key="1">
    <source>
        <dbReference type="ARBA" id="ARBA00023015"/>
    </source>
</evidence>
<dbReference type="InterPro" id="IPR000595">
    <property type="entry name" value="cNMP-bd_dom"/>
</dbReference>
<dbReference type="CDD" id="cd00038">
    <property type="entry name" value="CAP_ED"/>
    <property type="match status" value="1"/>
</dbReference>
<dbReference type="InterPro" id="IPR012318">
    <property type="entry name" value="HTH_CRP"/>
</dbReference>
<accession>A0ABX2JMZ9</accession>
<dbReference type="InterPro" id="IPR036388">
    <property type="entry name" value="WH-like_DNA-bd_sf"/>
</dbReference>
<keyword evidence="6" id="KW-1185">Reference proteome</keyword>
<sequence length="245" mass="26382">MINAPRLVDEPSSVVRRLSSLASLDAAAHDLLDAAAADAYLLRPRQEMLSEGRAVDTPLILLDGWAARVRVLVDGRRQIVSLLLPGDVIGVSELPDPVSTSTIIALTAVRVCSAPPCGASPALDLAYAVSRAHDEAYLLAQVTRLGRMNAQERIMDLLLELYERLGLAGLVRDRGFDVPLTQETMSDALGLTPVHVNRMLQAARKAEELTWTGKRITLANPVRSASELGRVPLRVRADIAKTAAA</sequence>
<dbReference type="PROSITE" id="PS51063">
    <property type="entry name" value="HTH_CRP_2"/>
    <property type="match status" value="1"/>
</dbReference>
<dbReference type="RefSeq" id="WP_174193844.1">
    <property type="nucleotide sequence ID" value="NZ_JABULH010000003.1"/>
</dbReference>
<dbReference type="Proteomes" id="UP000621447">
    <property type="component" value="Unassembled WGS sequence"/>
</dbReference>
<dbReference type="SUPFAM" id="SSF46785">
    <property type="entry name" value="Winged helix' DNA-binding domain"/>
    <property type="match status" value="1"/>
</dbReference>
<name>A0ABX2JMZ9_9SPHN</name>
<dbReference type="InterPro" id="IPR018490">
    <property type="entry name" value="cNMP-bd_dom_sf"/>
</dbReference>
<dbReference type="Gene3D" id="2.60.120.10">
    <property type="entry name" value="Jelly Rolls"/>
    <property type="match status" value="1"/>
</dbReference>
<dbReference type="InterPro" id="IPR036390">
    <property type="entry name" value="WH_DNA-bd_sf"/>
</dbReference>
<dbReference type="SUPFAM" id="SSF51206">
    <property type="entry name" value="cAMP-binding domain-like"/>
    <property type="match status" value="1"/>
</dbReference>
<dbReference type="EMBL" id="JABULH010000003">
    <property type="protein sequence ID" value="NTS65200.1"/>
    <property type="molecule type" value="Genomic_DNA"/>
</dbReference>
<feature type="domain" description="HTH crp-type" evidence="4">
    <location>
        <begin position="148"/>
        <end position="222"/>
    </location>
</feature>
<dbReference type="Gene3D" id="1.10.10.10">
    <property type="entry name" value="Winged helix-like DNA-binding domain superfamily/Winged helix DNA-binding domain"/>
    <property type="match status" value="1"/>
</dbReference>
<dbReference type="Pfam" id="PF13545">
    <property type="entry name" value="HTH_Crp_2"/>
    <property type="match status" value="1"/>
</dbReference>
<proteinExistence type="predicted"/>
<keyword evidence="1" id="KW-0805">Transcription regulation</keyword>
<protein>
    <submittedName>
        <fullName evidence="5">Crp/Fnr family transcriptional regulator</fullName>
    </submittedName>
</protein>
<evidence type="ECO:0000256" key="2">
    <source>
        <dbReference type="ARBA" id="ARBA00023125"/>
    </source>
</evidence>
<gene>
    <name evidence="5" type="ORF">HRV97_08510</name>
</gene>
<comment type="caution">
    <text evidence="5">The sequence shown here is derived from an EMBL/GenBank/DDBJ whole genome shotgun (WGS) entry which is preliminary data.</text>
</comment>
<reference evidence="5 6" key="1">
    <citation type="submission" date="2020-06" db="EMBL/GenBank/DDBJ databases">
        <title>Sphingomonas hominis sp. nov., a member of the Sphingomonas, isolated from the hair of a 22-year-old girl.</title>
        <authorList>
            <person name="Zhang D.-F."/>
            <person name="Cui X.-W."/>
        </authorList>
    </citation>
    <scope>NUCLEOTIDE SEQUENCE [LARGE SCALE GENOMIC DNA]</scope>
    <source>
        <strain evidence="5 6">HHU CXW</strain>
    </source>
</reference>
<organism evidence="5 6">
    <name type="scientific">Sphingomonas hominis</name>
    <dbReference type="NCBI Taxonomy" id="2741495"/>
    <lineage>
        <taxon>Bacteria</taxon>
        <taxon>Pseudomonadati</taxon>
        <taxon>Pseudomonadota</taxon>
        <taxon>Alphaproteobacteria</taxon>
        <taxon>Sphingomonadales</taxon>
        <taxon>Sphingomonadaceae</taxon>
        <taxon>Sphingomonas</taxon>
    </lineage>
</organism>
<evidence type="ECO:0000256" key="3">
    <source>
        <dbReference type="ARBA" id="ARBA00023163"/>
    </source>
</evidence>